<sequence>MPAFKPFSDISLRTVFSKVSQRSVINIPGFKMLLIYFRTWQEEAKFQVAIIKC</sequence>
<keyword evidence="1" id="KW-0645">Protease</keyword>
<reference evidence="1" key="1">
    <citation type="submission" date="2018-02" db="EMBL/GenBank/DDBJ databases">
        <title>Rhizophora mucronata_Transcriptome.</title>
        <authorList>
            <person name="Meera S.P."/>
            <person name="Sreeshan A."/>
            <person name="Augustine A."/>
        </authorList>
    </citation>
    <scope>NUCLEOTIDE SEQUENCE</scope>
    <source>
        <tissue evidence="1">Leaf</tissue>
    </source>
</reference>
<dbReference type="EMBL" id="GGEC01037242">
    <property type="protein sequence ID" value="MBX17726.1"/>
    <property type="molecule type" value="Transcribed_RNA"/>
</dbReference>
<protein>
    <submittedName>
        <fullName evidence="1">Methionine aminopeptidase 2B-like</fullName>
    </submittedName>
</protein>
<keyword evidence="1" id="KW-0031">Aminopeptidase</keyword>
<keyword evidence="1" id="KW-0378">Hydrolase</keyword>
<organism evidence="1">
    <name type="scientific">Rhizophora mucronata</name>
    <name type="common">Asiatic mangrove</name>
    <dbReference type="NCBI Taxonomy" id="61149"/>
    <lineage>
        <taxon>Eukaryota</taxon>
        <taxon>Viridiplantae</taxon>
        <taxon>Streptophyta</taxon>
        <taxon>Embryophyta</taxon>
        <taxon>Tracheophyta</taxon>
        <taxon>Spermatophyta</taxon>
        <taxon>Magnoliopsida</taxon>
        <taxon>eudicotyledons</taxon>
        <taxon>Gunneridae</taxon>
        <taxon>Pentapetalae</taxon>
        <taxon>rosids</taxon>
        <taxon>fabids</taxon>
        <taxon>Malpighiales</taxon>
        <taxon>Rhizophoraceae</taxon>
        <taxon>Rhizophora</taxon>
    </lineage>
</organism>
<proteinExistence type="predicted"/>
<accession>A0A2P2LIC0</accession>
<name>A0A2P2LIC0_RHIMU</name>
<evidence type="ECO:0000313" key="1">
    <source>
        <dbReference type="EMBL" id="MBX17726.1"/>
    </source>
</evidence>
<dbReference type="GO" id="GO:0004177">
    <property type="term" value="F:aminopeptidase activity"/>
    <property type="evidence" value="ECO:0007669"/>
    <property type="project" value="UniProtKB-KW"/>
</dbReference>
<dbReference type="AlphaFoldDB" id="A0A2P2LIC0"/>